<dbReference type="PANTHER" id="PTHR43794:SF11">
    <property type="entry name" value="AMIDOHYDROLASE-RELATED DOMAIN-CONTAINING PROTEIN"/>
    <property type="match status" value="1"/>
</dbReference>
<feature type="chain" id="PRO_5035601388" description="Amidohydrolase-related domain-containing protein" evidence="2">
    <location>
        <begin position="20"/>
        <end position="446"/>
    </location>
</feature>
<evidence type="ECO:0000313" key="4">
    <source>
        <dbReference type="EMBL" id="CAF1127349.1"/>
    </source>
</evidence>
<dbReference type="Proteomes" id="UP000663874">
    <property type="component" value="Unassembled WGS sequence"/>
</dbReference>
<dbReference type="SUPFAM" id="SSF51338">
    <property type="entry name" value="Composite domain of metallo-dependent hydrolases"/>
    <property type="match status" value="1"/>
</dbReference>
<gene>
    <name evidence="5" type="ORF">FNK824_LOCUS4814</name>
    <name evidence="4" type="ORF">SEV965_LOCUS17227</name>
</gene>
<dbReference type="EMBL" id="CAJNOU010000979">
    <property type="protein sequence ID" value="CAF1127349.1"/>
    <property type="molecule type" value="Genomic_DNA"/>
</dbReference>
<dbReference type="Gene3D" id="2.30.40.10">
    <property type="entry name" value="Urease, subunit C, domain 1"/>
    <property type="match status" value="1"/>
</dbReference>
<organism evidence="4 6">
    <name type="scientific">Rotaria sordida</name>
    <dbReference type="NCBI Taxonomy" id="392033"/>
    <lineage>
        <taxon>Eukaryota</taxon>
        <taxon>Metazoa</taxon>
        <taxon>Spiralia</taxon>
        <taxon>Gnathifera</taxon>
        <taxon>Rotifera</taxon>
        <taxon>Eurotatoria</taxon>
        <taxon>Bdelloidea</taxon>
        <taxon>Philodinida</taxon>
        <taxon>Philodinidae</taxon>
        <taxon>Rotaria</taxon>
    </lineage>
</organism>
<dbReference type="Gene3D" id="3.20.20.140">
    <property type="entry name" value="Metal-dependent hydrolases"/>
    <property type="match status" value="1"/>
</dbReference>
<dbReference type="Pfam" id="PF01979">
    <property type="entry name" value="Amidohydro_1"/>
    <property type="match status" value="1"/>
</dbReference>
<reference evidence="4" key="1">
    <citation type="submission" date="2021-02" db="EMBL/GenBank/DDBJ databases">
        <authorList>
            <person name="Nowell W R."/>
        </authorList>
    </citation>
    <scope>NUCLEOTIDE SEQUENCE</scope>
</reference>
<dbReference type="GO" id="GO:0016810">
    <property type="term" value="F:hydrolase activity, acting on carbon-nitrogen (but not peptide) bonds"/>
    <property type="evidence" value="ECO:0007669"/>
    <property type="project" value="InterPro"/>
</dbReference>
<evidence type="ECO:0000259" key="3">
    <source>
        <dbReference type="Pfam" id="PF01979"/>
    </source>
</evidence>
<dbReference type="AlphaFoldDB" id="A0A814R5F8"/>
<dbReference type="SUPFAM" id="SSF51556">
    <property type="entry name" value="Metallo-dependent hydrolases"/>
    <property type="match status" value="1"/>
</dbReference>
<dbReference type="InterPro" id="IPR032466">
    <property type="entry name" value="Metal_Hydrolase"/>
</dbReference>
<evidence type="ECO:0000256" key="1">
    <source>
        <dbReference type="ARBA" id="ARBA00022801"/>
    </source>
</evidence>
<evidence type="ECO:0000256" key="2">
    <source>
        <dbReference type="SAM" id="SignalP"/>
    </source>
</evidence>
<dbReference type="EMBL" id="CAJOBE010000363">
    <property type="protein sequence ID" value="CAF3628941.1"/>
    <property type="molecule type" value="Genomic_DNA"/>
</dbReference>
<proteinExistence type="predicted"/>
<comment type="caution">
    <text evidence="4">The sequence shown here is derived from an EMBL/GenBank/DDBJ whole genome shotgun (WGS) entry which is preliminary data.</text>
</comment>
<dbReference type="Proteomes" id="UP000663889">
    <property type="component" value="Unassembled WGS sequence"/>
</dbReference>
<feature type="signal peptide" evidence="2">
    <location>
        <begin position="1"/>
        <end position="19"/>
    </location>
</feature>
<dbReference type="InterPro" id="IPR050287">
    <property type="entry name" value="MTA/SAH_deaminase"/>
</dbReference>
<sequence length="446" mass="49341">MLQWLYYVIILLLATCVRAQDKPIALIGTILLPDESINNGTLLIVDGYISAVGASISIPNDAIILHTNGIILPGLIDLHNHLTWNIFPRWKPSEEFGSRYDWQQKPIYKILLQSPHRGLVEAGLSCEMQRYAEVKAITQGATSVIGSLRRPCNRGLARNLDDDPTLGQILYDVFPLQMTDMKLKEANDVLSSNGTLFIHIAEGSPNDATAAREFLILKARDLLRPGVSIIHGVALKENDFRAMANASVGLIWSLRSNLELYGDTTNIEAALENHVITAIAPDWNPTGSDGLLAELNYAAIWNSGLEHSLVDDRLLLEMATINPAKLVHLEKRLGTLKEGYLADVLVLQQNNNQSKLNPYWAATHSIPEDVLLVLIDGKAVYGNPEMMKELVDSTKLESLEICGIEKSISFASQNGPQPSFRQTQQLLKNALRHWGRTLAPLSECGY</sequence>
<dbReference type="PANTHER" id="PTHR43794">
    <property type="entry name" value="AMINOHYDROLASE SSNA-RELATED"/>
    <property type="match status" value="1"/>
</dbReference>
<dbReference type="InterPro" id="IPR011059">
    <property type="entry name" value="Metal-dep_hydrolase_composite"/>
</dbReference>
<evidence type="ECO:0000313" key="5">
    <source>
        <dbReference type="EMBL" id="CAF3628941.1"/>
    </source>
</evidence>
<accession>A0A814R5F8</accession>
<keyword evidence="2" id="KW-0732">Signal</keyword>
<keyword evidence="1" id="KW-0378">Hydrolase</keyword>
<feature type="domain" description="Amidohydrolase-related" evidence="3">
    <location>
        <begin position="222"/>
        <end position="379"/>
    </location>
</feature>
<name>A0A814R5F8_9BILA</name>
<dbReference type="InterPro" id="IPR006680">
    <property type="entry name" value="Amidohydro-rel"/>
</dbReference>
<evidence type="ECO:0000313" key="6">
    <source>
        <dbReference type="Proteomes" id="UP000663889"/>
    </source>
</evidence>
<protein>
    <recommendedName>
        <fullName evidence="3">Amidohydrolase-related domain-containing protein</fullName>
    </recommendedName>
</protein>